<keyword evidence="1" id="KW-0175">Coiled coil</keyword>
<protein>
    <submittedName>
        <fullName evidence="3">Uncharacterized protein</fullName>
    </submittedName>
</protein>
<comment type="caution">
    <text evidence="3">The sequence shown here is derived from an EMBL/GenBank/DDBJ whole genome shotgun (WGS) entry which is preliminary data.</text>
</comment>
<gene>
    <name evidence="3" type="ORF">NW762_003633</name>
</gene>
<evidence type="ECO:0000256" key="2">
    <source>
        <dbReference type="SAM" id="MobiDB-lite"/>
    </source>
</evidence>
<sequence length="389" mass="44022">MFDETGMPMSQGTSHLKDPVTTLAPAVSGELPMTDPTEPSYHLLPVYSIADSLSADPIDWIDHTQFTNPQLTSDLPTSPIPSWNTSTPSREPSNPPSTNPKLLSSHSLRGAEQEPNESTGRNSEAEVKAKNFHEIVAAGEREMGERLTTLYVDSEDHPAYKELEAKIYRSKNDEDRWKACTAFHEKYKALKEPILELGSEIERQRQRLDDKESSLDALILLGTSIMLSNCDRFRQVQRSYSEDRCKRSRNHYTTMQCEVYAAGEAWSDFLDAHSNASQELQQCEKALEFIGATWGKDKIRYYGWATKTSAVCRQLKAAAKAVPNWEEAGIKLNRMRNYCDRNPGTPIAYGKSSISWKDFECLSRWKGKVDFEMPLVKRRTGTDRILARG</sequence>
<evidence type="ECO:0000313" key="4">
    <source>
        <dbReference type="Proteomes" id="UP001152049"/>
    </source>
</evidence>
<accession>A0A9W8SAE8</accession>
<dbReference type="Proteomes" id="UP001152049">
    <property type="component" value="Unassembled WGS sequence"/>
</dbReference>
<feature type="compositionally biased region" description="Polar residues" evidence="2">
    <location>
        <begin position="69"/>
        <end position="92"/>
    </location>
</feature>
<feature type="coiled-coil region" evidence="1">
    <location>
        <begin position="194"/>
        <end position="221"/>
    </location>
</feature>
<dbReference type="OrthoDB" id="5077844at2759"/>
<dbReference type="AlphaFoldDB" id="A0A9W8SAE8"/>
<keyword evidence="4" id="KW-1185">Reference proteome</keyword>
<proteinExistence type="predicted"/>
<name>A0A9W8SAE8_9HYPO</name>
<evidence type="ECO:0000256" key="1">
    <source>
        <dbReference type="SAM" id="Coils"/>
    </source>
</evidence>
<feature type="region of interest" description="Disordered" evidence="2">
    <location>
        <begin position="69"/>
        <end position="129"/>
    </location>
</feature>
<evidence type="ECO:0000313" key="3">
    <source>
        <dbReference type="EMBL" id="KAJ4267526.1"/>
    </source>
</evidence>
<dbReference type="EMBL" id="JAOQAZ010000004">
    <property type="protein sequence ID" value="KAJ4267526.1"/>
    <property type="molecule type" value="Genomic_DNA"/>
</dbReference>
<organism evidence="3 4">
    <name type="scientific">Fusarium torreyae</name>
    <dbReference type="NCBI Taxonomy" id="1237075"/>
    <lineage>
        <taxon>Eukaryota</taxon>
        <taxon>Fungi</taxon>
        <taxon>Dikarya</taxon>
        <taxon>Ascomycota</taxon>
        <taxon>Pezizomycotina</taxon>
        <taxon>Sordariomycetes</taxon>
        <taxon>Hypocreomycetidae</taxon>
        <taxon>Hypocreales</taxon>
        <taxon>Nectriaceae</taxon>
        <taxon>Fusarium</taxon>
    </lineage>
</organism>
<reference evidence="3" key="1">
    <citation type="submission" date="2022-09" db="EMBL/GenBank/DDBJ databases">
        <title>Fusarium specimens isolated from Avocado Roots.</title>
        <authorList>
            <person name="Stajich J."/>
            <person name="Roper C."/>
            <person name="Heimlech-Rivalta G."/>
        </authorList>
    </citation>
    <scope>NUCLEOTIDE SEQUENCE</scope>
    <source>
        <strain evidence="3">CF00136</strain>
    </source>
</reference>